<gene>
    <name evidence="2" type="ORF">A1359_11555</name>
</gene>
<dbReference type="STRING" id="980561.A1359_11555"/>
<dbReference type="Pfam" id="PF13391">
    <property type="entry name" value="HNH_2"/>
    <property type="match status" value="1"/>
</dbReference>
<name>A0A177N9N0_9GAMM</name>
<dbReference type="RefSeq" id="WP_083960630.1">
    <property type="nucleotide sequence ID" value="NZ_LUUI01000113.1"/>
</dbReference>
<dbReference type="EMBL" id="LUUI01000113">
    <property type="protein sequence ID" value="OAI14193.1"/>
    <property type="molecule type" value="Genomic_DNA"/>
</dbReference>
<dbReference type="AlphaFoldDB" id="A0A177N9N0"/>
<organism evidence="2 3">
    <name type="scientific">Methylomonas lenta</name>
    <dbReference type="NCBI Taxonomy" id="980561"/>
    <lineage>
        <taxon>Bacteria</taxon>
        <taxon>Pseudomonadati</taxon>
        <taxon>Pseudomonadota</taxon>
        <taxon>Gammaproteobacteria</taxon>
        <taxon>Methylococcales</taxon>
        <taxon>Methylococcaceae</taxon>
        <taxon>Methylomonas</taxon>
    </lineage>
</organism>
<sequence>MTINQAERANRAWPILTKRAAEGRTITYGELGALLGVHHRAIRYVLGLVQDYCLDEKLPPLTILIVNQSGKPGTGFIAYDVDKLEEGEALVRSYNWNAIPNPFAFASDGTTYEEIVTELAGNPSSAADIMRMVKTRGIAQSLFRDALLKAYQYRCAFTDISFLSVLEACHIVPWTTCKPEERLDVRNGLLLNSVHHKLFDEGLVTVTKDFRIWYVDPDLKDGPYTEYDLLLSANLHGQAMKMPIASALRPAQTYLERSHELHEWHQYLPA</sequence>
<evidence type="ECO:0000313" key="3">
    <source>
        <dbReference type="Proteomes" id="UP000078476"/>
    </source>
</evidence>
<evidence type="ECO:0000259" key="1">
    <source>
        <dbReference type="Pfam" id="PF13391"/>
    </source>
</evidence>
<evidence type="ECO:0000313" key="2">
    <source>
        <dbReference type="EMBL" id="OAI14193.1"/>
    </source>
</evidence>
<comment type="caution">
    <text evidence="2">The sequence shown here is derived from an EMBL/GenBank/DDBJ whole genome shotgun (WGS) entry which is preliminary data.</text>
</comment>
<accession>A0A177N9N0</accession>
<dbReference type="Proteomes" id="UP000078476">
    <property type="component" value="Unassembled WGS sequence"/>
</dbReference>
<feature type="domain" description="HNH nuclease" evidence="1">
    <location>
        <begin position="155"/>
        <end position="206"/>
    </location>
</feature>
<dbReference type="OrthoDB" id="529575at2"/>
<proteinExistence type="predicted"/>
<keyword evidence="3" id="KW-1185">Reference proteome</keyword>
<reference evidence="2 3" key="1">
    <citation type="submission" date="2016-03" db="EMBL/GenBank/DDBJ databases">
        <authorList>
            <person name="Ploux O."/>
        </authorList>
    </citation>
    <scope>NUCLEOTIDE SEQUENCE [LARGE SCALE GENOMIC DNA]</scope>
    <source>
        <strain evidence="2 3">R-45370</strain>
    </source>
</reference>
<dbReference type="InterPro" id="IPR003615">
    <property type="entry name" value="HNH_nuc"/>
</dbReference>
<protein>
    <recommendedName>
        <fullName evidence="1">HNH nuclease domain-containing protein</fullName>
    </recommendedName>
</protein>